<dbReference type="Proteomes" id="UP000005561">
    <property type="component" value="Unassembled WGS sequence"/>
</dbReference>
<keyword evidence="2" id="KW-1185">Reference proteome</keyword>
<dbReference type="AlphaFoldDB" id="C6LF18"/>
<gene>
    <name evidence="1" type="ORF">BRYFOR_07219</name>
</gene>
<evidence type="ECO:0000313" key="1">
    <source>
        <dbReference type="EMBL" id="EET60757.1"/>
    </source>
</evidence>
<reference evidence="1" key="1">
    <citation type="submission" date="2009-07" db="EMBL/GenBank/DDBJ databases">
        <authorList>
            <person name="Weinstock G."/>
            <person name="Sodergren E."/>
            <person name="Clifton S."/>
            <person name="Fulton L."/>
            <person name="Fulton B."/>
            <person name="Courtney L."/>
            <person name="Fronick C."/>
            <person name="Harrison M."/>
            <person name="Strong C."/>
            <person name="Farmer C."/>
            <person name="Delahaunty K."/>
            <person name="Markovic C."/>
            <person name="Hall O."/>
            <person name="Minx P."/>
            <person name="Tomlinson C."/>
            <person name="Mitreva M."/>
            <person name="Nelson J."/>
            <person name="Hou S."/>
            <person name="Wollam A."/>
            <person name="Pepin K.H."/>
            <person name="Johnson M."/>
            <person name="Bhonagiri V."/>
            <person name="Nash W.E."/>
            <person name="Warren W."/>
            <person name="Chinwalla A."/>
            <person name="Mardis E.R."/>
            <person name="Wilson R.K."/>
        </authorList>
    </citation>
    <scope>NUCLEOTIDE SEQUENCE [LARGE SCALE GENOMIC DNA]</scope>
    <source>
        <strain evidence="1">DSM 14469</strain>
    </source>
</reference>
<sequence length="43" mass="4913">MQFMGFPGGESYNVDSLDRAPLLQFICISVIFRHHKQQGFLLA</sequence>
<accession>C6LF18</accession>
<name>C6LF18_9FIRM</name>
<comment type="caution">
    <text evidence="1">The sequence shown here is derived from an EMBL/GenBank/DDBJ whole genome shotgun (WGS) entry which is preliminary data.</text>
</comment>
<protein>
    <submittedName>
        <fullName evidence="1">Uncharacterized protein</fullName>
    </submittedName>
</protein>
<organism evidence="1 2">
    <name type="scientific">Marvinbryantia formatexigens DSM 14469</name>
    <dbReference type="NCBI Taxonomy" id="478749"/>
    <lineage>
        <taxon>Bacteria</taxon>
        <taxon>Bacillati</taxon>
        <taxon>Bacillota</taxon>
        <taxon>Clostridia</taxon>
        <taxon>Lachnospirales</taxon>
        <taxon>Lachnospiraceae</taxon>
        <taxon>Marvinbryantia</taxon>
    </lineage>
</organism>
<proteinExistence type="predicted"/>
<dbReference type="EMBL" id="ACCL02000009">
    <property type="protein sequence ID" value="EET60757.1"/>
    <property type="molecule type" value="Genomic_DNA"/>
</dbReference>
<evidence type="ECO:0000313" key="2">
    <source>
        <dbReference type="Proteomes" id="UP000005561"/>
    </source>
</evidence>